<dbReference type="Gene3D" id="3.30.1360.40">
    <property type="match status" value="1"/>
</dbReference>
<dbReference type="Gene3D" id="2.40.100.10">
    <property type="entry name" value="Cyclophilin-like"/>
    <property type="match status" value="1"/>
</dbReference>
<dbReference type="OrthoDB" id="9778567at2"/>
<dbReference type="Proteomes" id="UP000095552">
    <property type="component" value="Unassembled WGS sequence"/>
</dbReference>
<dbReference type="AlphaFoldDB" id="A0A1E5T185"/>
<proteinExistence type="predicted"/>
<name>A0A1E5T185_9BACT</name>
<organism evidence="5 6">
    <name type="scientific">Roseivirga misakiensis</name>
    <dbReference type="NCBI Taxonomy" id="1563681"/>
    <lineage>
        <taxon>Bacteria</taxon>
        <taxon>Pseudomonadati</taxon>
        <taxon>Bacteroidota</taxon>
        <taxon>Cytophagia</taxon>
        <taxon>Cytophagales</taxon>
        <taxon>Roseivirgaceae</taxon>
        <taxon>Roseivirga</taxon>
    </lineage>
</organism>
<dbReference type="SMART" id="SM00796">
    <property type="entry name" value="AHS1"/>
    <property type="match status" value="1"/>
</dbReference>
<comment type="caution">
    <text evidence="5">The sequence shown here is derived from an EMBL/GenBank/DDBJ whole genome shotgun (WGS) entry which is preliminary data.</text>
</comment>
<dbReference type="InterPro" id="IPR029000">
    <property type="entry name" value="Cyclophilin-like_dom_sf"/>
</dbReference>
<sequence>MRVDPFGDSALIVTFDREISIEVNQRVIALYQKLKSNPTFNFLIPAYNSLTLGLSSNATSFEEASALIHQNYSELADQDQLITSSKTFVIPVCYAPDFSLDMDEVVLHTKISQEEIIEYHTSQVYHVYMLGFVAGFAYMGSLPKALDCPRKTTPRLKVPKGAVGLAGLQTGIYPAMAPGGWQIIGNTPIEMFNPENNPASVLQPGDSVKFRAIGKEEYRFIQLKIETDIFEMEIAHV</sequence>
<dbReference type="PANTHER" id="PTHR34698:SF2">
    <property type="entry name" value="5-OXOPROLINASE SUBUNIT B"/>
    <property type="match status" value="1"/>
</dbReference>
<dbReference type="InterPro" id="IPR003833">
    <property type="entry name" value="CT_C_D"/>
</dbReference>
<dbReference type="PANTHER" id="PTHR34698">
    <property type="entry name" value="5-OXOPROLINASE SUBUNIT B"/>
    <property type="match status" value="1"/>
</dbReference>
<dbReference type="RefSeq" id="WP_069836638.1">
    <property type="nucleotide sequence ID" value="NZ_MDGQ01000005.1"/>
</dbReference>
<keyword evidence="3" id="KW-0067">ATP-binding</keyword>
<feature type="domain" description="Carboxyltransferase" evidence="4">
    <location>
        <begin position="1"/>
        <end position="202"/>
    </location>
</feature>
<evidence type="ECO:0000256" key="1">
    <source>
        <dbReference type="ARBA" id="ARBA00022741"/>
    </source>
</evidence>
<accession>A0A1E5T185</accession>
<keyword evidence="6" id="KW-1185">Reference proteome</keyword>
<evidence type="ECO:0000313" key="5">
    <source>
        <dbReference type="EMBL" id="OEK05134.1"/>
    </source>
</evidence>
<keyword evidence="2" id="KW-0378">Hydrolase</keyword>
<dbReference type="GO" id="GO:0016787">
    <property type="term" value="F:hydrolase activity"/>
    <property type="evidence" value="ECO:0007669"/>
    <property type="project" value="UniProtKB-KW"/>
</dbReference>
<dbReference type="InterPro" id="IPR010016">
    <property type="entry name" value="PxpB"/>
</dbReference>
<dbReference type="GO" id="GO:0005524">
    <property type="term" value="F:ATP binding"/>
    <property type="evidence" value="ECO:0007669"/>
    <property type="project" value="UniProtKB-KW"/>
</dbReference>
<dbReference type="SUPFAM" id="SSF50891">
    <property type="entry name" value="Cyclophilin-like"/>
    <property type="match status" value="1"/>
</dbReference>
<evidence type="ECO:0000256" key="3">
    <source>
        <dbReference type="ARBA" id="ARBA00022840"/>
    </source>
</evidence>
<evidence type="ECO:0000256" key="2">
    <source>
        <dbReference type="ARBA" id="ARBA00022801"/>
    </source>
</evidence>
<evidence type="ECO:0000313" key="6">
    <source>
        <dbReference type="Proteomes" id="UP000095552"/>
    </source>
</evidence>
<reference evidence="5 6" key="1">
    <citation type="submission" date="2016-08" db="EMBL/GenBank/DDBJ databases">
        <title>Draft genome of Fabibacter sp. strain SK-8.</title>
        <authorList>
            <person name="Wong S.-K."/>
            <person name="Hamasaki K."/>
            <person name="Yoshizawa S."/>
        </authorList>
    </citation>
    <scope>NUCLEOTIDE SEQUENCE [LARGE SCALE GENOMIC DNA]</scope>
    <source>
        <strain evidence="5 6">SK-8</strain>
    </source>
</reference>
<evidence type="ECO:0000259" key="4">
    <source>
        <dbReference type="SMART" id="SM00796"/>
    </source>
</evidence>
<gene>
    <name evidence="5" type="ORF">BFP71_17105</name>
</gene>
<dbReference type="EMBL" id="MDGQ01000005">
    <property type="protein sequence ID" value="OEK05134.1"/>
    <property type="molecule type" value="Genomic_DNA"/>
</dbReference>
<protein>
    <recommendedName>
        <fullName evidence="4">Carboxyltransferase domain-containing protein</fullName>
    </recommendedName>
</protein>
<dbReference type="NCBIfam" id="TIGR00370">
    <property type="entry name" value="5-oxoprolinase subunit PxpB"/>
    <property type="match status" value="1"/>
</dbReference>
<keyword evidence="1" id="KW-0547">Nucleotide-binding</keyword>
<dbReference type="Pfam" id="PF02682">
    <property type="entry name" value="CT_C_D"/>
    <property type="match status" value="1"/>
</dbReference>
<dbReference type="STRING" id="1563681.BFP71_17105"/>
<dbReference type="SUPFAM" id="SSF160467">
    <property type="entry name" value="PH0987 N-terminal domain-like"/>
    <property type="match status" value="1"/>
</dbReference>